<evidence type="ECO:0000256" key="7">
    <source>
        <dbReference type="ARBA" id="ARBA00022475"/>
    </source>
</evidence>
<evidence type="ECO:0000256" key="16">
    <source>
        <dbReference type="SAM" id="Phobius"/>
    </source>
</evidence>
<dbReference type="PANTHER" id="PTHR30181:SF2">
    <property type="entry name" value="PTS SYSTEM MANNITOL-SPECIFIC EIICBA COMPONENT"/>
    <property type="match status" value="1"/>
</dbReference>
<dbReference type="SUPFAM" id="SSF52794">
    <property type="entry name" value="PTS system IIB component-like"/>
    <property type="match status" value="1"/>
</dbReference>
<dbReference type="InterPro" id="IPR004718">
    <property type="entry name" value="PTS_IIC_mtl"/>
</dbReference>
<feature type="transmembrane region" description="Helical" evidence="16">
    <location>
        <begin position="252"/>
        <end position="270"/>
    </location>
</feature>
<dbReference type="Pfam" id="PF02378">
    <property type="entry name" value="PTS_EIIC"/>
    <property type="match status" value="1"/>
</dbReference>
<evidence type="ECO:0000256" key="4">
    <source>
        <dbReference type="ARBA" id="ARBA00011909"/>
    </source>
</evidence>
<feature type="transmembrane region" description="Helical" evidence="16">
    <location>
        <begin position="319"/>
        <end position="340"/>
    </location>
</feature>
<feature type="transmembrane region" description="Helical" evidence="16">
    <location>
        <begin position="21"/>
        <end position="48"/>
    </location>
</feature>
<dbReference type="InterPro" id="IPR013011">
    <property type="entry name" value="PTS_EIIB_2"/>
</dbReference>
<dbReference type="GO" id="GO:0005886">
    <property type="term" value="C:plasma membrane"/>
    <property type="evidence" value="ECO:0007669"/>
    <property type="project" value="UniProtKB-SubCell"/>
</dbReference>
<keyword evidence="14 16" id="KW-0472">Membrane</keyword>
<dbReference type="Pfam" id="PF02302">
    <property type="entry name" value="PTS_IIB"/>
    <property type="match status" value="1"/>
</dbReference>
<dbReference type="InterPro" id="IPR050893">
    <property type="entry name" value="Sugar_PTS"/>
</dbReference>
<dbReference type="InterPro" id="IPR029503">
    <property type="entry name" value="PTS_EIIB_mannitol"/>
</dbReference>
<proteinExistence type="predicted"/>
<dbReference type="InterPro" id="IPR003501">
    <property type="entry name" value="PTS_EIIB_2/3"/>
</dbReference>
<dbReference type="GO" id="GO:0022872">
    <property type="term" value="F:protein-N(PI)-phosphohistidine-mannitol phosphotransferase system transmembrane transporter activity"/>
    <property type="evidence" value="ECO:0007669"/>
    <property type="project" value="InterPro"/>
</dbReference>
<accession>A0A1M4YKQ8</accession>
<evidence type="ECO:0000256" key="15">
    <source>
        <dbReference type="ARBA" id="ARBA00033349"/>
    </source>
</evidence>
<evidence type="ECO:0000259" key="18">
    <source>
        <dbReference type="PROSITE" id="PS51104"/>
    </source>
</evidence>
<dbReference type="STRING" id="1120975.SAMN02746064_01795"/>
<evidence type="ECO:0000256" key="13">
    <source>
        <dbReference type="ARBA" id="ARBA00022989"/>
    </source>
</evidence>
<feature type="domain" description="PTS EIIB type-2" evidence="17">
    <location>
        <begin position="380"/>
        <end position="469"/>
    </location>
</feature>
<evidence type="ECO:0000256" key="11">
    <source>
        <dbReference type="ARBA" id="ARBA00022683"/>
    </source>
</evidence>
<evidence type="ECO:0000256" key="14">
    <source>
        <dbReference type="ARBA" id="ARBA00023136"/>
    </source>
</evidence>
<keyword evidence="11" id="KW-0598">Phosphotransferase system</keyword>
<dbReference type="PANTHER" id="PTHR30181">
    <property type="entry name" value="MANNITOL PERMEASE IIC COMPONENT"/>
    <property type="match status" value="1"/>
</dbReference>
<evidence type="ECO:0000256" key="5">
    <source>
        <dbReference type="ARBA" id="ARBA00021825"/>
    </source>
</evidence>
<evidence type="ECO:0000256" key="9">
    <source>
        <dbReference type="ARBA" id="ARBA00022597"/>
    </source>
</evidence>
<keyword evidence="7" id="KW-1003">Cell membrane</keyword>
<comment type="function">
    <text evidence="2">The phosphoenolpyruvate-dependent sugar phosphotransferase system (sugar PTS), a major carbohydrate active transport system, catalyzes the phosphorylation of incoming sugar substrates concomitantly with their translocation across the cell membrane. The enzyme II CmtAB PTS system is involved in D-mannitol transport.</text>
</comment>
<dbReference type="PROSITE" id="PS51104">
    <property type="entry name" value="PTS_EIIC_TYPE_2"/>
    <property type="match status" value="1"/>
</dbReference>
<evidence type="ECO:0000259" key="17">
    <source>
        <dbReference type="PROSITE" id="PS51099"/>
    </source>
</evidence>
<comment type="catalytic activity">
    <reaction evidence="1">
        <text>D-mannitol(out) + N(pros)-phospho-L-histidyl-[protein] = D-mannitol 1-phosphate(in) + L-histidyl-[protein]</text>
        <dbReference type="Rhea" id="RHEA:33363"/>
        <dbReference type="Rhea" id="RHEA-COMP:9745"/>
        <dbReference type="Rhea" id="RHEA-COMP:9746"/>
        <dbReference type="ChEBI" id="CHEBI:16899"/>
        <dbReference type="ChEBI" id="CHEBI:29979"/>
        <dbReference type="ChEBI" id="CHEBI:61381"/>
        <dbReference type="ChEBI" id="CHEBI:64837"/>
        <dbReference type="EC" id="2.7.1.197"/>
    </reaction>
</comment>
<keyword evidence="20" id="KW-1185">Reference proteome</keyword>
<keyword evidence="9" id="KW-0762">Sugar transport</keyword>
<evidence type="ECO:0000313" key="20">
    <source>
        <dbReference type="Proteomes" id="UP000184251"/>
    </source>
</evidence>
<dbReference type="OrthoDB" id="9814222at2"/>
<dbReference type="EC" id="2.7.1.197" evidence="4"/>
<feature type="transmembrane region" description="Helical" evidence="16">
    <location>
        <begin position="276"/>
        <end position="298"/>
    </location>
</feature>
<protein>
    <recommendedName>
        <fullName evidence="5">PTS system mannitol-specific EIICB component</fullName>
        <ecNumber evidence="4">2.7.1.197</ecNumber>
    </recommendedName>
    <alternativeName>
        <fullName evidence="15">EIICB-Mtl</fullName>
    </alternativeName>
</protein>
<dbReference type="InterPro" id="IPR013014">
    <property type="entry name" value="PTS_EIIC_2"/>
</dbReference>
<reference evidence="19 20" key="1">
    <citation type="submission" date="2016-11" db="EMBL/GenBank/DDBJ databases">
        <authorList>
            <person name="Jaros S."/>
            <person name="Januszkiewicz K."/>
            <person name="Wedrychowicz H."/>
        </authorList>
    </citation>
    <scope>NUCLEOTIDE SEQUENCE [LARGE SCALE GENOMIC DNA]</scope>
    <source>
        <strain evidence="19 20">DSM 14828</strain>
    </source>
</reference>
<dbReference type="InterPro" id="IPR036095">
    <property type="entry name" value="PTS_EIIB-like_sf"/>
</dbReference>
<dbReference type="EMBL" id="FQTU01000013">
    <property type="protein sequence ID" value="SHF06331.1"/>
    <property type="molecule type" value="Genomic_DNA"/>
</dbReference>
<evidence type="ECO:0000256" key="6">
    <source>
        <dbReference type="ARBA" id="ARBA00022448"/>
    </source>
</evidence>
<organism evidence="19 20">
    <name type="scientific">Alkalibacter saccharofermentans DSM 14828</name>
    <dbReference type="NCBI Taxonomy" id="1120975"/>
    <lineage>
        <taxon>Bacteria</taxon>
        <taxon>Bacillati</taxon>
        <taxon>Bacillota</taxon>
        <taxon>Clostridia</taxon>
        <taxon>Eubacteriales</taxon>
        <taxon>Eubacteriaceae</taxon>
        <taxon>Alkalibacter</taxon>
    </lineage>
</organism>
<dbReference type="InterPro" id="IPR003352">
    <property type="entry name" value="PTS_EIIC"/>
</dbReference>
<comment type="subcellular location">
    <subcellularLocation>
        <location evidence="3">Cell membrane</location>
        <topology evidence="3">Multi-pass membrane protein</topology>
    </subcellularLocation>
</comment>
<dbReference type="Gene3D" id="3.40.50.2300">
    <property type="match status" value="1"/>
</dbReference>
<sequence>MNDNVENRSGMSVKIQSFGRFLSGMIMPNIGAFIAWGLITALFIPTGWWPNETFAELVGPMIIYLLPIMIGYTGGKMVHDVRGGVVGAAATMGVIVGADIPMFLGAMLMGPLAGYGIKKIDGMLEGKIPTGFEMLVNNFSAGIFAGVMALLGLIGIGPAVLGLNRALAAGVEAIVNAGLLPLANIFIEPAKVLFLNNAINHGVLGPIGIEQSAELGKSIFFLLETNPGPGLGILLAYWFAGKGNAKQSAPGAMIIHFLGGIHEIYFPYILMNPKLILAAIGGGVSAVFTFTIFGSGLVATPSPGSIFAYMAMTPRGDHLGVLAGVLVGTVVSFLIASALLKSGKKPDEEDLQKATEKMESLKGKKSSVSQFVKKEASEVKKVVFACDAGMGSSAMGASLLSKKFKSAGLDIEVTNVAVNEIPQDVDIVITQKSLTDRARQIAPNAEHVSVDNFLGSPKYDELTERLSGE</sequence>
<keyword evidence="10" id="KW-0808">Transferase</keyword>
<evidence type="ECO:0000256" key="2">
    <source>
        <dbReference type="ARBA" id="ARBA00002434"/>
    </source>
</evidence>
<evidence type="ECO:0000256" key="10">
    <source>
        <dbReference type="ARBA" id="ARBA00022679"/>
    </source>
</evidence>
<dbReference type="PROSITE" id="PS51099">
    <property type="entry name" value="PTS_EIIB_TYPE_2"/>
    <property type="match status" value="1"/>
</dbReference>
<keyword evidence="8" id="KW-0597">Phosphoprotein</keyword>
<dbReference type="NCBIfam" id="TIGR00851">
    <property type="entry name" value="mtlA"/>
    <property type="match status" value="1"/>
</dbReference>
<evidence type="ECO:0000256" key="12">
    <source>
        <dbReference type="ARBA" id="ARBA00022692"/>
    </source>
</evidence>
<keyword evidence="13 16" id="KW-1133">Transmembrane helix</keyword>
<dbReference type="CDD" id="cd05567">
    <property type="entry name" value="PTS_IIB_mannitol"/>
    <property type="match status" value="1"/>
</dbReference>
<feature type="transmembrane region" description="Helical" evidence="16">
    <location>
        <begin position="139"/>
        <end position="160"/>
    </location>
</feature>
<keyword evidence="12 16" id="KW-0812">Transmembrane</keyword>
<keyword evidence="6" id="KW-0813">Transport</keyword>
<feature type="transmembrane region" description="Helical" evidence="16">
    <location>
        <begin position="85"/>
        <end position="109"/>
    </location>
</feature>
<name>A0A1M4YKQ8_9FIRM</name>
<evidence type="ECO:0000256" key="1">
    <source>
        <dbReference type="ARBA" id="ARBA00001655"/>
    </source>
</evidence>
<dbReference type="GO" id="GO:0090563">
    <property type="term" value="F:protein-phosphocysteine-sugar phosphotransferase activity"/>
    <property type="evidence" value="ECO:0007669"/>
    <property type="project" value="TreeGrafter"/>
</dbReference>
<dbReference type="AlphaFoldDB" id="A0A1M4YKQ8"/>
<evidence type="ECO:0000256" key="3">
    <source>
        <dbReference type="ARBA" id="ARBA00004651"/>
    </source>
</evidence>
<feature type="domain" description="PTS EIIC type-2" evidence="18">
    <location>
        <begin position="18"/>
        <end position="348"/>
    </location>
</feature>
<dbReference type="Proteomes" id="UP000184251">
    <property type="component" value="Unassembled WGS sequence"/>
</dbReference>
<dbReference type="RefSeq" id="WP_073271209.1">
    <property type="nucleotide sequence ID" value="NZ_FQTU01000013.1"/>
</dbReference>
<feature type="transmembrane region" description="Helical" evidence="16">
    <location>
        <begin position="54"/>
        <end position="73"/>
    </location>
</feature>
<dbReference type="NCBIfam" id="NF011663">
    <property type="entry name" value="PRK15083.1"/>
    <property type="match status" value="1"/>
</dbReference>
<gene>
    <name evidence="19" type="ORF">SAMN02746064_01795</name>
</gene>
<feature type="transmembrane region" description="Helical" evidence="16">
    <location>
        <begin position="219"/>
        <end position="240"/>
    </location>
</feature>
<dbReference type="FunFam" id="3.40.50.2300:FF:000047">
    <property type="entry name" value="PTS system mannitol-specific transporter subunit IICBA"/>
    <property type="match status" value="1"/>
</dbReference>
<dbReference type="GO" id="GO:0009401">
    <property type="term" value="P:phosphoenolpyruvate-dependent sugar phosphotransferase system"/>
    <property type="evidence" value="ECO:0007669"/>
    <property type="project" value="UniProtKB-KW"/>
</dbReference>
<evidence type="ECO:0000256" key="8">
    <source>
        <dbReference type="ARBA" id="ARBA00022553"/>
    </source>
</evidence>
<evidence type="ECO:0000313" key="19">
    <source>
        <dbReference type="EMBL" id="SHF06331.1"/>
    </source>
</evidence>